<evidence type="ECO:0000256" key="13">
    <source>
        <dbReference type="ARBA" id="ARBA00023102"/>
    </source>
</evidence>
<dbReference type="InterPro" id="IPR013820">
    <property type="entry name" value="ATP_PRibTrfase_cat"/>
</dbReference>
<evidence type="ECO:0000256" key="3">
    <source>
        <dbReference type="ARBA" id="ARBA00004667"/>
    </source>
</evidence>
<dbReference type="HAMAP" id="MF_00079">
    <property type="entry name" value="HisG_Long"/>
    <property type="match status" value="1"/>
</dbReference>
<comment type="cofactor">
    <cofactor evidence="15">
        <name>Mg(2+)</name>
        <dbReference type="ChEBI" id="CHEBI:18420"/>
    </cofactor>
</comment>
<dbReference type="GO" id="GO:0005737">
    <property type="term" value="C:cytoplasm"/>
    <property type="evidence" value="ECO:0007669"/>
    <property type="project" value="UniProtKB-SubCell"/>
</dbReference>
<keyword evidence="15" id="KW-0479">Metal-binding</keyword>
<dbReference type="NCBIfam" id="TIGR03455">
    <property type="entry name" value="HisG_C-term"/>
    <property type="match status" value="1"/>
</dbReference>
<dbReference type="NCBIfam" id="TIGR00070">
    <property type="entry name" value="hisG"/>
    <property type="match status" value="1"/>
</dbReference>
<keyword evidence="9 15" id="KW-0328">Glycosyltransferase</keyword>
<keyword evidence="10 15" id="KW-0808">Transferase</keyword>
<keyword evidence="8 15" id="KW-0028">Amino-acid biosynthesis</keyword>
<dbReference type="Gene3D" id="3.40.190.10">
    <property type="entry name" value="Periplasmic binding protein-like II"/>
    <property type="match status" value="2"/>
</dbReference>
<dbReference type="OrthoDB" id="9801867at2"/>
<evidence type="ECO:0000259" key="17">
    <source>
        <dbReference type="Pfam" id="PF08029"/>
    </source>
</evidence>
<keyword evidence="13 15" id="KW-0368">Histidine biosynthesis</keyword>
<evidence type="ECO:0000256" key="2">
    <source>
        <dbReference type="ARBA" id="ARBA00004496"/>
    </source>
</evidence>
<dbReference type="eggNOG" id="COG0040">
    <property type="taxonomic scope" value="Bacteria"/>
</dbReference>
<dbReference type="Proteomes" id="UP000004367">
    <property type="component" value="Unassembled WGS sequence"/>
</dbReference>
<dbReference type="InterPro" id="IPR013115">
    <property type="entry name" value="HisG_C"/>
</dbReference>
<proteinExistence type="inferred from homology"/>
<accession>H5UUZ0</accession>
<comment type="subcellular location">
    <subcellularLocation>
        <location evidence="2 15">Cytoplasm</location>
    </subcellularLocation>
</comment>
<dbReference type="Pfam" id="PF08029">
    <property type="entry name" value="HisG_C"/>
    <property type="match status" value="1"/>
</dbReference>
<dbReference type="RefSeq" id="WP_009483391.1">
    <property type="nucleotide sequence ID" value="NZ_BAFE01000089.1"/>
</dbReference>
<dbReference type="EMBL" id="BAFE01000089">
    <property type="protein sequence ID" value="GAB49548.1"/>
    <property type="molecule type" value="Genomic_DNA"/>
</dbReference>
<evidence type="ECO:0000256" key="10">
    <source>
        <dbReference type="ARBA" id="ARBA00022679"/>
    </source>
</evidence>
<keyword evidence="11 15" id="KW-0547">Nucleotide-binding</keyword>
<organism evidence="18 19">
    <name type="scientific">Mobilicoccus pelagius NBRC 104925</name>
    <dbReference type="NCBI Taxonomy" id="1089455"/>
    <lineage>
        <taxon>Bacteria</taxon>
        <taxon>Bacillati</taxon>
        <taxon>Actinomycetota</taxon>
        <taxon>Actinomycetes</taxon>
        <taxon>Micrococcales</taxon>
        <taxon>Dermatophilaceae</taxon>
        <taxon>Mobilicoccus</taxon>
    </lineage>
</organism>
<dbReference type="SUPFAM" id="SSF54913">
    <property type="entry name" value="GlnB-like"/>
    <property type="match status" value="1"/>
</dbReference>
<dbReference type="GO" id="GO:0005524">
    <property type="term" value="F:ATP binding"/>
    <property type="evidence" value="ECO:0007669"/>
    <property type="project" value="UniProtKB-KW"/>
</dbReference>
<evidence type="ECO:0000256" key="11">
    <source>
        <dbReference type="ARBA" id="ARBA00022741"/>
    </source>
</evidence>
<dbReference type="STRING" id="1089455.MOPEL_130_01550"/>
<evidence type="ECO:0000313" key="18">
    <source>
        <dbReference type="EMBL" id="GAB49548.1"/>
    </source>
</evidence>
<evidence type="ECO:0000256" key="4">
    <source>
        <dbReference type="ARBA" id="ARBA00007955"/>
    </source>
</evidence>
<dbReference type="PROSITE" id="PS01316">
    <property type="entry name" value="ATP_P_PHORIBOSYLTR"/>
    <property type="match status" value="1"/>
</dbReference>
<keyword evidence="19" id="KW-1185">Reference proteome</keyword>
<dbReference type="InterPro" id="IPR011322">
    <property type="entry name" value="N-reg_PII-like_a/b"/>
</dbReference>
<dbReference type="CDD" id="cd13591">
    <property type="entry name" value="PBP2_HisGL1"/>
    <property type="match status" value="1"/>
</dbReference>
<evidence type="ECO:0000256" key="1">
    <source>
        <dbReference type="ARBA" id="ARBA00000915"/>
    </source>
</evidence>
<evidence type="ECO:0000256" key="12">
    <source>
        <dbReference type="ARBA" id="ARBA00022840"/>
    </source>
</evidence>
<evidence type="ECO:0000256" key="7">
    <source>
        <dbReference type="ARBA" id="ARBA00022490"/>
    </source>
</evidence>
<evidence type="ECO:0000259" key="16">
    <source>
        <dbReference type="Pfam" id="PF01634"/>
    </source>
</evidence>
<evidence type="ECO:0000256" key="9">
    <source>
        <dbReference type="ARBA" id="ARBA00022676"/>
    </source>
</evidence>
<dbReference type="GO" id="GO:0000287">
    <property type="term" value="F:magnesium ion binding"/>
    <property type="evidence" value="ECO:0007669"/>
    <property type="project" value="UniProtKB-UniRule"/>
</dbReference>
<dbReference type="EC" id="2.4.2.17" evidence="5 15"/>
<name>H5UUZ0_9MICO</name>
<evidence type="ECO:0000256" key="14">
    <source>
        <dbReference type="ARBA" id="ARBA00024861"/>
    </source>
</evidence>
<dbReference type="AlphaFoldDB" id="H5UUZ0"/>
<keyword evidence="7 15" id="KW-0963">Cytoplasm</keyword>
<gene>
    <name evidence="15 18" type="primary">hisG</name>
    <name evidence="18" type="ORF">MOPEL_130_01550</name>
</gene>
<dbReference type="SUPFAM" id="SSF53850">
    <property type="entry name" value="Periplasmic binding protein-like II"/>
    <property type="match status" value="1"/>
</dbReference>
<dbReference type="InterPro" id="IPR001348">
    <property type="entry name" value="ATP_PRibTrfase_HisG"/>
</dbReference>
<dbReference type="FunFam" id="3.30.70.120:FF:000003">
    <property type="entry name" value="ATP phosphoribosyltransferase"/>
    <property type="match status" value="1"/>
</dbReference>
<comment type="caution">
    <text evidence="18">The sequence shown here is derived from an EMBL/GenBank/DDBJ whole genome shotgun (WGS) entry which is preliminary data.</text>
</comment>
<sequence>MLRVAVPNKGSLSESATTMLREAGYSVRRDAKELVLVDADNDIEFFYLRPRDIAVYVGAGTLDAGITGRDLLLDSGVEAHEVLPLGFARSTFRFAGRAGVAGSATDLQGRRIATSYPGLVRHHLAERGVEADVVRLDGAVETSITLGVADVIADVVETGTTLRNQGLVTFGEPILKSEGVLIARPDPAQPDRLEILRRRLSGVITARTYVMMDYDIRVELVDRATRITPGIESPTVSPLHDEQFVAVRAMVPRVGMNKVMDELYGLGARGILVTDIAACRL</sequence>
<dbReference type="Gene3D" id="3.30.70.120">
    <property type="match status" value="1"/>
</dbReference>
<comment type="similarity">
    <text evidence="4 15">Belongs to the ATP phosphoribosyltransferase family. Long subfamily.</text>
</comment>
<feature type="domain" description="ATP phosphoribosyltransferase catalytic" evidence="16">
    <location>
        <begin position="49"/>
        <end position="200"/>
    </location>
</feature>
<evidence type="ECO:0000256" key="8">
    <source>
        <dbReference type="ARBA" id="ARBA00022605"/>
    </source>
</evidence>
<dbReference type="InterPro" id="IPR020621">
    <property type="entry name" value="ATP-PRT_HisG_long"/>
</dbReference>
<dbReference type="Pfam" id="PF01634">
    <property type="entry name" value="HisG"/>
    <property type="match status" value="1"/>
</dbReference>
<reference evidence="18 19" key="1">
    <citation type="submission" date="2012-02" db="EMBL/GenBank/DDBJ databases">
        <title>Whole genome shotgun sequence of Mobilicoccus pelagius NBRC 104925.</title>
        <authorList>
            <person name="Yoshida Y."/>
            <person name="Hosoyama A."/>
            <person name="Tsuchikane K."/>
            <person name="Katsumata H."/>
            <person name="Yamazaki S."/>
            <person name="Fujita N."/>
        </authorList>
    </citation>
    <scope>NUCLEOTIDE SEQUENCE [LARGE SCALE GENOMIC DNA]</scope>
    <source>
        <strain evidence="18 19">NBRC 104925</strain>
    </source>
</reference>
<comment type="activity regulation">
    <text evidence="15">Feedback inhibited by histidine.</text>
</comment>
<dbReference type="PANTHER" id="PTHR21403:SF8">
    <property type="entry name" value="ATP PHOSPHORIBOSYLTRANSFERASE"/>
    <property type="match status" value="1"/>
</dbReference>
<comment type="pathway">
    <text evidence="3 15">Amino-acid biosynthesis; L-histidine biosynthesis; L-histidine from 5-phospho-alpha-D-ribose 1-diphosphate: step 1/9.</text>
</comment>
<evidence type="ECO:0000256" key="5">
    <source>
        <dbReference type="ARBA" id="ARBA00011946"/>
    </source>
</evidence>
<dbReference type="UniPathway" id="UPA00031">
    <property type="reaction ID" value="UER00006"/>
</dbReference>
<evidence type="ECO:0000256" key="6">
    <source>
        <dbReference type="ARBA" id="ARBA00020998"/>
    </source>
</evidence>
<keyword evidence="12 15" id="KW-0067">ATP-binding</keyword>
<dbReference type="InterPro" id="IPR015867">
    <property type="entry name" value="N-reg_PII/ATP_PRibTrfase_C"/>
</dbReference>
<dbReference type="GO" id="GO:0003879">
    <property type="term" value="F:ATP phosphoribosyltransferase activity"/>
    <property type="evidence" value="ECO:0007669"/>
    <property type="project" value="UniProtKB-UniRule"/>
</dbReference>
<dbReference type="PANTHER" id="PTHR21403">
    <property type="entry name" value="ATP PHOSPHORIBOSYLTRANSFERASE ATP-PRTASE"/>
    <property type="match status" value="1"/>
</dbReference>
<comment type="function">
    <text evidence="14 15">Catalyzes the condensation of ATP and 5-phosphoribose 1-diphosphate to form N'-(5'-phosphoribosyl)-ATP (PR-ATP). Has a crucial role in the pathway because the rate of histidine biosynthesis seems to be controlled primarily by regulation of HisG enzymatic activity.</text>
</comment>
<keyword evidence="15" id="KW-0460">Magnesium</keyword>
<comment type="catalytic activity">
    <reaction evidence="1 15">
        <text>1-(5-phospho-beta-D-ribosyl)-ATP + diphosphate = 5-phospho-alpha-D-ribose 1-diphosphate + ATP</text>
        <dbReference type="Rhea" id="RHEA:18473"/>
        <dbReference type="ChEBI" id="CHEBI:30616"/>
        <dbReference type="ChEBI" id="CHEBI:33019"/>
        <dbReference type="ChEBI" id="CHEBI:58017"/>
        <dbReference type="ChEBI" id="CHEBI:73183"/>
        <dbReference type="EC" id="2.4.2.17"/>
    </reaction>
</comment>
<evidence type="ECO:0000256" key="15">
    <source>
        <dbReference type="HAMAP-Rule" id="MF_00079"/>
    </source>
</evidence>
<dbReference type="InterPro" id="IPR018198">
    <property type="entry name" value="ATP_PRibTrfase_CS"/>
</dbReference>
<protein>
    <recommendedName>
        <fullName evidence="6 15">ATP phosphoribosyltransferase</fullName>
        <shortName evidence="15">ATP-PRT</shortName>
        <shortName evidence="15">ATP-PRTase</shortName>
        <ecNumber evidence="5 15">2.4.2.17</ecNumber>
    </recommendedName>
</protein>
<dbReference type="GO" id="GO:0000105">
    <property type="term" value="P:L-histidine biosynthetic process"/>
    <property type="evidence" value="ECO:0007669"/>
    <property type="project" value="UniProtKB-UniRule"/>
</dbReference>
<evidence type="ECO:0000313" key="19">
    <source>
        <dbReference type="Proteomes" id="UP000004367"/>
    </source>
</evidence>
<feature type="domain" description="Histidine biosynthesis HisG C-terminal" evidence="17">
    <location>
        <begin position="206"/>
        <end position="277"/>
    </location>
</feature>